<evidence type="ECO:0000256" key="1">
    <source>
        <dbReference type="SAM" id="Phobius"/>
    </source>
</evidence>
<keyword evidence="1" id="KW-0472">Membrane</keyword>
<keyword evidence="1" id="KW-1133">Transmembrane helix</keyword>
<feature type="transmembrane region" description="Helical" evidence="1">
    <location>
        <begin position="12"/>
        <end position="35"/>
    </location>
</feature>
<dbReference type="RefSeq" id="WP_158400689.1">
    <property type="nucleotide sequence ID" value="NZ_PRLB01000003.1"/>
</dbReference>
<sequence>MMDRPRSDPGASSALGKLAGFVIAVVVLAGIYVGYQALQVLFPPNTYETALLATVADTVDADGVLLFDEVYVPGGGTLGYLAADGERVSAGAAVAELYSSPEQAGLRQQLTSLNDQIELLQRSQNTTATQLDSLKKERASALYDMMDALDSSAYDETAQGEENYILAQNKLWVITGEVSDFSAQIASLTEQSAQVQAQLGGPTQITAPQTGYFIRSSASGRLNAGADDILALNTTDLQAYLNSAPELPLDGCAGKIVSGFAWRYVGLCSAKEGEKLLGDNGKPLTRSVKIKFPGQMETPLKASVSEVTIDEATGLARFVITCEIINGDVLRLNRASAQIIVGETTGLRVPIDAIHYLKEDGTESETQGENYIPGVYVKYGNLARFCKIDPVDNDHPLVTDGEYRIVMPSSSDKTKTVSEVRLYDEIIVSGQNLYDGKLL</sequence>
<dbReference type="EMBL" id="PRLB01000003">
    <property type="protein sequence ID" value="RAW54788.1"/>
    <property type="molecule type" value="Genomic_DNA"/>
</dbReference>
<comment type="caution">
    <text evidence="2">The sequence shown here is derived from an EMBL/GenBank/DDBJ whole genome shotgun (WGS) entry which is preliminary data.</text>
</comment>
<keyword evidence="1" id="KW-0812">Transmembrane</keyword>
<dbReference type="Proteomes" id="UP000251144">
    <property type="component" value="Unassembled WGS sequence"/>
</dbReference>
<reference evidence="2 3" key="1">
    <citation type="submission" date="2018-02" db="EMBL/GenBank/DDBJ databases">
        <title>Complete genome sequencing of Faecalibacterium prausnitzii strains isolated from the human gut.</title>
        <authorList>
            <person name="Fitzgerald B.C."/>
            <person name="Shkoporov A.N."/>
            <person name="Ross P.R."/>
            <person name="Hill C."/>
        </authorList>
    </citation>
    <scope>NUCLEOTIDE SEQUENCE [LARGE SCALE GENOMIC DNA]</scope>
    <source>
        <strain evidence="2 3">APC942/32-1</strain>
    </source>
</reference>
<evidence type="ECO:0000313" key="2">
    <source>
        <dbReference type="EMBL" id="RAW54788.1"/>
    </source>
</evidence>
<organism evidence="2 3">
    <name type="scientific">Faecalibacterium prausnitzii</name>
    <dbReference type="NCBI Taxonomy" id="853"/>
    <lineage>
        <taxon>Bacteria</taxon>
        <taxon>Bacillati</taxon>
        <taxon>Bacillota</taxon>
        <taxon>Clostridia</taxon>
        <taxon>Eubacteriales</taxon>
        <taxon>Oscillospiraceae</taxon>
        <taxon>Faecalibacterium</taxon>
    </lineage>
</organism>
<evidence type="ECO:0008006" key="4">
    <source>
        <dbReference type="Google" id="ProtNLM"/>
    </source>
</evidence>
<dbReference type="OrthoDB" id="1955294at2"/>
<gene>
    <name evidence="2" type="ORF">C4N26_05225</name>
</gene>
<name>A0A329U1L0_9FIRM</name>
<protein>
    <recommendedName>
        <fullName evidence="4">HlyD family secretion protein</fullName>
    </recommendedName>
</protein>
<accession>A0A329U1L0</accession>
<proteinExistence type="predicted"/>
<evidence type="ECO:0000313" key="3">
    <source>
        <dbReference type="Proteomes" id="UP000251144"/>
    </source>
</evidence>
<dbReference type="AlphaFoldDB" id="A0A329U1L0"/>